<dbReference type="PANTHER" id="PTHR39189:SF1">
    <property type="entry name" value="UPF0173 METAL-DEPENDENT HYDROLASE YTKL"/>
    <property type="match status" value="1"/>
</dbReference>
<protein>
    <submittedName>
        <fullName evidence="1">Lactamase</fullName>
    </submittedName>
</protein>
<dbReference type="AlphaFoldDB" id="A0A2H0WVA6"/>
<dbReference type="Pfam" id="PF13483">
    <property type="entry name" value="Lactamase_B_3"/>
    <property type="match status" value="1"/>
</dbReference>
<sequence length="211" mass="23078">MVINWYGQSCFKIIANALTIVTDPFAKNIGLRPPAFAADIVCVSHQHEDHNNISAIGGEPFVVDGPGEYEIKGISILGVESFHDQKQGQERGLNTIYLIESEEIRLCHLGDFGQEKLSDEQLEALGGVDILFVPVGGKTTIDASTAAALVNQLEPKLVVPMHYKLPDLKVELDSADKFLKELGAPSKELVDKITVKKKLLPESTEVVMMKP</sequence>
<evidence type="ECO:0000313" key="1">
    <source>
        <dbReference type="EMBL" id="PIS16593.1"/>
    </source>
</evidence>
<organism evidence="1 2">
    <name type="scientific">Candidatus Portnoybacteria bacterium CG09_land_8_20_14_0_10_44_13</name>
    <dbReference type="NCBI Taxonomy" id="1974811"/>
    <lineage>
        <taxon>Bacteria</taxon>
        <taxon>Candidatus Portnoyibacteriota</taxon>
    </lineage>
</organism>
<proteinExistence type="predicted"/>
<dbReference type="SUPFAM" id="SSF56281">
    <property type="entry name" value="Metallo-hydrolase/oxidoreductase"/>
    <property type="match status" value="1"/>
</dbReference>
<dbReference type="Gene3D" id="3.60.15.10">
    <property type="entry name" value="Ribonuclease Z/Hydroxyacylglutathione hydrolase-like"/>
    <property type="match status" value="1"/>
</dbReference>
<dbReference type="PANTHER" id="PTHR39189">
    <property type="entry name" value="UPF0173 METAL-DEPENDENT HYDROLASE YTKL"/>
    <property type="match status" value="1"/>
</dbReference>
<evidence type="ECO:0000313" key="2">
    <source>
        <dbReference type="Proteomes" id="UP000229080"/>
    </source>
</evidence>
<accession>A0A2H0WVA6</accession>
<reference evidence="2" key="1">
    <citation type="submission" date="2017-09" db="EMBL/GenBank/DDBJ databases">
        <title>Depth-based differentiation of microbial function through sediment-hosted aquifers and enrichment of novel symbionts in the deep terrestrial subsurface.</title>
        <authorList>
            <person name="Probst A.J."/>
            <person name="Ladd B."/>
            <person name="Jarett J.K."/>
            <person name="Geller-Mcgrath D.E."/>
            <person name="Sieber C.M.K."/>
            <person name="Emerson J.B."/>
            <person name="Anantharaman K."/>
            <person name="Thomas B.C."/>
            <person name="Malmstrom R."/>
            <person name="Stieglmeier M."/>
            <person name="Klingl A."/>
            <person name="Woyke T."/>
            <person name="Ryan C.M."/>
            <person name="Banfield J.F."/>
        </authorList>
    </citation>
    <scope>NUCLEOTIDE SEQUENCE [LARGE SCALE GENOMIC DNA]</scope>
</reference>
<dbReference type="EMBL" id="PEZF01000101">
    <property type="protein sequence ID" value="PIS16593.1"/>
    <property type="molecule type" value="Genomic_DNA"/>
</dbReference>
<name>A0A2H0WVA6_9BACT</name>
<dbReference type="InterPro" id="IPR036866">
    <property type="entry name" value="RibonucZ/Hydroxyglut_hydro"/>
</dbReference>
<comment type="caution">
    <text evidence="1">The sequence shown here is derived from an EMBL/GenBank/DDBJ whole genome shotgun (WGS) entry which is preliminary data.</text>
</comment>
<gene>
    <name evidence="1" type="ORF">COT61_03080</name>
</gene>
<dbReference type="Proteomes" id="UP000229080">
    <property type="component" value="Unassembled WGS sequence"/>
</dbReference>